<sequence>MARIGLDFGTSNTAAGVMAGGRPYAIPLEPGAQTLPTAVFIDYAERRYVYGSAAARAMRDGQEGRFMRALKSIPGTPLAREPRRLLNERVTLIEVIARFLTEIRQRAEAHTGMRFDTALSGRPVRFHSASAERHAQALEDLREAYLMAGFKAVDFLPEPEAAALAVDGAGRMLIVDIGGGTSDFTLCDRVGDRTEVLASTGLRLGGTDFDKALSLAHAMPLLGYESEIGAELGSRTHTAPRALFQDLASWEKIPFVYEAALLREVQRWVRLAPDPEPFERLAEVLESHLGHDIAYAVEAGKIEANGAPQGLIRLTEVERGLSVPLTQDALAGATQGFAEQIAATALDCIAEAGVAPGTVTQCVFVGGSSLLAPVRAAMARALPDALPVDTEVFTAVVNGLAIASERPVETARA</sequence>
<evidence type="ECO:0000313" key="4">
    <source>
        <dbReference type="EMBL" id="MEN9061146.1"/>
    </source>
</evidence>
<dbReference type="AlphaFoldDB" id="A0AAW9SL27"/>
<dbReference type="Gene3D" id="3.30.420.40">
    <property type="match status" value="4"/>
</dbReference>
<dbReference type="PANTHER" id="PTHR19375">
    <property type="entry name" value="HEAT SHOCK PROTEIN 70KDA"/>
    <property type="match status" value="1"/>
</dbReference>
<evidence type="ECO:0000256" key="3">
    <source>
        <dbReference type="ARBA" id="ARBA00022840"/>
    </source>
</evidence>
<dbReference type="InterPro" id="IPR043129">
    <property type="entry name" value="ATPase_NBD"/>
</dbReference>
<evidence type="ECO:0000256" key="1">
    <source>
        <dbReference type="ARBA" id="ARBA00007381"/>
    </source>
</evidence>
<name>A0AAW9SL27_9RHOB</name>
<organism evidence="4 5">
    <name type="scientific">Ponticoccus litoralis</name>
    <dbReference type="NCBI Taxonomy" id="422297"/>
    <lineage>
        <taxon>Bacteria</taxon>
        <taxon>Pseudomonadati</taxon>
        <taxon>Pseudomonadota</taxon>
        <taxon>Alphaproteobacteria</taxon>
        <taxon>Rhodobacterales</taxon>
        <taxon>Roseobacteraceae</taxon>
        <taxon>Ponticoccus</taxon>
    </lineage>
</organism>
<keyword evidence="3" id="KW-0067">ATP-binding</keyword>
<gene>
    <name evidence="4" type="ORF">ABFB10_08940</name>
</gene>
<dbReference type="InterPro" id="IPR018181">
    <property type="entry name" value="Heat_shock_70_CS"/>
</dbReference>
<dbReference type="GO" id="GO:0005524">
    <property type="term" value="F:ATP binding"/>
    <property type="evidence" value="ECO:0007669"/>
    <property type="project" value="UniProtKB-KW"/>
</dbReference>
<proteinExistence type="inferred from homology"/>
<dbReference type="Gene3D" id="3.90.640.10">
    <property type="entry name" value="Actin, Chain A, domain 4"/>
    <property type="match status" value="2"/>
</dbReference>
<dbReference type="Proteomes" id="UP001428774">
    <property type="component" value="Unassembled WGS sequence"/>
</dbReference>
<dbReference type="RefSeq" id="WP_347166245.1">
    <property type="nucleotide sequence ID" value="NZ_JBDNCH010000002.1"/>
</dbReference>
<comment type="caution">
    <text evidence="4">The sequence shown here is derived from an EMBL/GenBank/DDBJ whole genome shotgun (WGS) entry which is preliminary data.</text>
</comment>
<comment type="similarity">
    <text evidence="1">Belongs to the heat shock protein 70 family.</text>
</comment>
<dbReference type="InterPro" id="IPR013126">
    <property type="entry name" value="Hsp_70_fam"/>
</dbReference>
<evidence type="ECO:0000313" key="5">
    <source>
        <dbReference type="Proteomes" id="UP001428774"/>
    </source>
</evidence>
<dbReference type="GO" id="GO:0140662">
    <property type="term" value="F:ATP-dependent protein folding chaperone"/>
    <property type="evidence" value="ECO:0007669"/>
    <property type="project" value="InterPro"/>
</dbReference>
<reference evidence="4 5" key="1">
    <citation type="submission" date="2024-05" db="EMBL/GenBank/DDBJ databases">
        <title>Genome sequence of Ponticoccus litoralis KCCM 90028.</title>
        <authorList>
            <person name="Kim J.M."/>
            <person name="Lee J.K."/>
            <person name="Choi B.J."/>
            <person name="Bayburt H."/>
            <person name="Baek J.H."/>
            <person name="Jeon C.O."/>
        </authorList>
    </citation>
    <scope>NUCLEOTIDE SEQUENCE [LARGE SCALE GENOMIC DNA]</scope>
    <source>
        <strain evidence="4 5">KCCM 90028</strain>
    </source>
</reference>
<accession>A0AAW9SL27</accession>
<keyword evidence="2" id="KW-0547">Nucleotide-binding</keyword>
<evidence type="ECO:0000256" key="2">
    <source>
        <dbReference type="ARBA" id="ARBA00022741"/>
    </source>
</evidence>
<protein>
    <submittedName>
        <fullName evidence="4">Hsp70 family protein</fullName>
    </submittedName>
</protein>
<dbReference type="Pfam" id="PF00012">
    <property type="entry name" value="HSP70"/>
    <property type="match status" value="1"/>
</dbReference>
<dbReference type="SUPFAM" id="SSF53067">
    <property type="entry name" value="Actin-like ATPase domain"/>
    <property type="match status" value="2"/>
</dbReference>
<dbReference type="EMBL" id="JBDNCH010000002">
    <property type="protein sequence ID" value="MEN9061146.1"/>
    <property type="molecule type" value="Genomic_DNA"/>
</dbReference>
<dbReference type="PROSITE" id="PS00329">
    <property type="entry name" value="HSP70_2"/>
    <property type="match status" value="1"/>
</dbReference>
<keyword evidence="5" id="KW-1185">Reference proteome</keyword>